<comment type="caution">
    <text evidence="5">The sequence shown here is derived from an EMBL/GenBank/DDBJ whole genome shotgun (WGS) entry which is preliminary data.</text>
</comment>
<dbReference type="InterPro" id="IPR050346">
    <property type="entry name" value="FMO-like"/>
</dbReference>
<proteinExistence type="inferred from homology"/>
<dbReference type="InterPro" id="IPR020946">
    <property type="entry name" value="Flavin_mOase-like"/>
</dbReference>
<protein>
    <submittedName>
        <fullName evidence="5">4730_t:CDS:1</fullName>
    </submittedName>
</protein>
<evidence type="ECO:0000256" key="2">
    <source>
        <dbReference type="ARBA" id="ARBA00022630"/>
    </source>
</evidence>
<feature type="non-terminal residue" evidence="5">
    <location>
        <position position="1"/>
    </location>
</feature>
<organism evidence="5 6">
    <name type="scientific">Dentiscutata erythropus</name>
    <dbReference type="NCBI Taxonomy" id="1348616"/>
    <lineage>
        <taxon>Eukaryota</taxon>
        <taxon>Fungi</taxon>
        <taxon>Fungi incertae sedis</taxon>
        <taxon>Mucoromycota</taxon>
        <taxon>Glomeromycotina</taxon>
        <taxon>Glomeromycetes</taxon>
        <taxon>Diversisporales</taxon>
        <taxon>Gigasporaceae</taxon>
        <taxon>Dentiscutata</taxon>
    </lineage>
</organism>
<evidence type="ECO:0000256" key="1">
    <source>
        <dbReference type="ARBA" id="ARBA00009183"/>
    </source>
</evidence>
<sequence length="54" mass="5784">MVKPRVAIIGAGSSGLASLKQCLDDDLDPICFEQASYVGGLWNFVEIDGENKDP</sequence>
<dbReference type="PANTHER" id="PTHR23023">
    <property type="entry name" value="DIMETHYLANILINE MONOOXYGENASE"/>
    <property type="match status" value="1"/>
</dbReference>
<comment type="similarity">
    <text evidence="1">Belongs to the FMO family.</text>
</comment>
<evidence type="ECO:0000313" key="5">
    <source>
        <dbReference type="EMBL" id="CAG8786701.1"/>
    </source>
</evidence>
<evidence type="ECO:0000256" key="4">
    <source>
        <dbReference type="ARBA" id="ARBA00023002"/>
    </source>
</evidence>
<evidence type="ECO:0000313" key="6">
    <source>
        <dbReference type="Proteomes" id="UP000789405"/>
    </source>
</evidence>
<keyword evidence="4" id="KW-0560">Oxidoreductase</keyword>
<dbReference type="Gene3D" id="3.50.50.60">
    <property type="entry name" value="FAD/NAD(P)-binding domain"/>
    <property type="match status" value="1"/>
</dbReference>
<reference evidence="5" key="1">
    <citation type="submission" date="2021-06" db="EMBL/GenBank/DDBJ databases">
        <authorList>
            <person name="Kallberg Y."/>
            <person name="Tangrot J."/>
            <person name="Rosling A."/>
        </authorList>
    </citation>
    <scope>NUCLEOTIDE SEQUENCE</scope>
    <source>
        <strain evidence="5">MA453B</strain>
    </source>
</reference>
<keyword evidence="2" id="KW-0285">Flavoprotein</keyword>
<dbReference type="GO" id="GO:0004499">
    <property type="term" value="F:N,N-dimethylaniline monooxygenase activity"/>
    <property type="evidence" value="ECO:0007669"/>
    <property type="project" value="InterPro"/>
</dbReference>
<keyword evidence="3" id="KW-0274">FAD</keyword>
<gene>
    <name evidence="5" type="ORF">DERYTH_LOCUS20559</name>
</gene>
<dbReference type="AlphaFoldDB" id="A0A9N9JMX8"/>
<dbReference type="SUPFAM" id="SSF51905">
    <property type="entry name" value="FAD/NAD(P)-binding domain"/>
    <property type="match status" value="1"/>
</dbReference>
<dbReference type="GO" id="GO:0050661">
    <property type="term" value="F:NADP binding"/>
    <property type="evidence" value="ECO:0007669"/>
    <property type="project" value="InterPro"/>
</dbReference>
<dbReference type="EMBL" id="CAJVPY010024437">
    <property type="protein sequence ID" value="CAG8786701.1"/>
    <property type="molecule type" value="Genomic_DNA"/>
</dbReference>
<dbReference type="GO" id="GO:0050660">
    <property type="term" value="F:flavin adenine dinucleotide binding"/>
    <property type="evidence" value="ECO:0007669"/>
    <property type="project" value="InterPro"/>
</dbReference>
<dbReference type="InterPro" id="IPR036188">
    <property type="entry name" value="FAD/NAD-bd_sf"/>
</dbReference>
<evidence type="ECO:0000256" key="3">
    <source>
        <dbReference type="ARBA" id="ARBA00022827"/>
    </source>
</evidence>
<name>A0A9N9JMX8_9GLOM</name>
<keyword evidence="6" id="KW-1185">Reference proteome</keyword>
<dbReference type="Pfam" id="PF00743">
    <property type="entry name" value="FMO-like"/>
    <property type="match status" value="1"/>
</dbReference>
<dbReference type="Proteomes" id="UP000789405">
    <property type="component" value="Unassembled WGS sequence"/>
</dbReference>
<accession>A0A9N9JMX8</accession>
<dbReference type="OrthoDB" id="2398730at2759"/>